<organism evidence="2 3">
    <name type="scientific">Lentzea sokolovensis</name>
    <dbReference type="NCBI Taxonomy" id="3095429"/>
    <lineage>
        <taxon>Bacteria</taxon>
        <taxon>Bacillati</taxon>
        <taxon>Actinomycetota</taxon>
        <taxon>Actinomycetes</taxon>
        <taxon>Pseudonocardiales</taxon>
        <taxon>Pseudonocardiaceae</taxon>
        <taxon>Lentzea</taxon>
    </lineage>
</organism>
<evidence type="ECO:0000313" key="3">
    <source>
        <dbReference type="Proteomes" id="UP001285352"/>
    </source>
</evidence>
<dbReference type="InterPro" id="IPR036390">
    <property type="entry name" value="WH_DNA-bd_sf"/>
</dbReference>
<reference evidence="2 3" key="1">
    <citation type="submission" date="2023-11" db="EMBL/GenBank/DDBJ databases">
        <title>Lentzea sokolovensis, sp. nov., Lentzea kristufkii, sp. nov., and Lentzea miocenensis, sp. nov., rare actinobacteria from Sokolov Coal Basin, Miocene lacustrine sediment, Czech Republic.</title>
        <authorList>
            <person name="Lara A."/>
            <person name="Kotroba L."/>
            <person name="Nouioui I."/>
            <person name="Neumann-Schaal M."/>
            <person name="Mast Y."/>
            <person name="Chronakova A."/>
        </authorList>
    </citation>
    <scope>NUCLEOTIDE SEQUENCE [LARGE SCALE GENOMIC DNA]</scope>
    <source>
        <strain evidence="2 3">BCCO 10_0061</strain>
    </source>
</reference>
<sequence length="102" mass="10955">MKQGVEWAVHVLLSVAWVGDDRPVSTAAPAASYDLPQTFLHHRLQALDRAGLVESLAAPDSRGRRTDEPEAHSPASRLMALSSGRARLRYATSWSTCDGSGG</sequence>
<protein>
    <submittedName>
        <fullName evidence="2">Rrf2 family transcriptional regulator</fullName>
    </submittedName>
</protein>
<dbReference type="Gene3D" id="1.10.10.10">
    <property type="entry name" value="Winged helix-like DNA-binding domain superfamily/Winged helix DNA-binding domain"/>
    <property type="match status" value="1"/>
</dbReference>
<evidence type="ECO:0000313" key="2">
    <source>
        <dbReference type="EMBL" id="MDX8142032.1"/>
    </source>
</evidence>
<name>A0ABU4URA9_9PSEU</name>
<accession>A0ABU4URA9</accession>
<gene>
    <name evidence="2" type="ORF">SK854_07920</name>
</gene>
<dbReference type="SUPFAM" id="SSF46785">
    <property type="entry name" value="Winged helix' DNA-binding domain"/>
    <property type="match status" value="1"/>
</dbReference>
<dbReference type="Proteomes" id="UP001285352">
    <property type="component" value="Unassembled WGS sequence"/>
</dbReference>
<dbReference type="InterPro" id="IPR036388">
    <property type="entry name" value="WH-like_DNA-bd_sf"/>
</dbReference>
<dbReference type="Pfam" id="PF02082">
    <property type="entry name" value="Rrf2"/>
    <property type="match status" value="1"/>
</dbReference>
<keyword evidence="3" id="KW-1185">Reference proteome</keyword>
<evidence type="ECO:0000256" key="1">
    <source>
        <dbReference type="SAM" id="MobiDB-lite"/>
    </source>
</evidence>
<comment type="caution">
    <text evidence="2">The sequence shown here is derived from an EMBL/GenBank/DDBJ whole genome shotgun (WGS) entry which is preliminary data.</text>
</comment>
<feature type="compositionally biased region" description="Basic and acidic residues" evidence="1">
    <location>
        <begin position="61"/>
        <end position="71"/>
    </location>
</feature>
<dbReference type="PROSITE" id="PS51197">
    <property type="entry name" value="HTH_RRF2_2"/>
    <property type="match status" value="1"/>
</dbReference>
<dbReference type="InterPro" id="IPR000944">
    <property type="entry name" value="Tscrpt_reg_Rrf2"/>
</dbReference>
<proteinExistence type="predicted"/>
<feature type="region of interest" description="Disordered" evidence="1">
    <location>
        <begin position="56"/>
        <end position="75"/>
    </location>
</feature>
<dbReference type="EMBL" id="JAXAVU010000004">
    <property type="protein sequence ID" value="MDX8142032.1"/>
    <property type="molecule type" value="Genomic_DNA"/>
</dbReference>